<proteinExistence type="predicted"/>
<evidence type="ECO:0000313" key="1">
    <source>
        <dbReference type="EMBL" id="ERN14526.1"/>
    </source>
</evidence>
<protein>
    <submittedName>
        <fullName evidence="1">Uncharacterized protein</fullName>
    </submittedName>
</protein>
<dbReference type="AlphaFoldDB" id="U5CN15"/>
<gene>
    <name evidence="1" type="ORF">AMTR_s00038p00066630</name>
</gene>
<reference evidence="2" key="1">
    <citation type="journal article" date="2013" name="Science">
        <title>The Amborella genome and the evolution of flowering plants.</title>
        <authorList>
            <consortium name="Amborella Genome Project"/>
        </authorList>
    </citation>
    <scope>NUCLEOTIDE SEQUENCE [LARGE SCALE GENOMIC DNA]</scope>
</reference>
<dbReference type="HOGENOM" id="CLU_2375616_0_0_1"/>
<evidence type="ECO:0000313" key="2">
    <source>
        <dbReference type="Proteomes" id="UP000017836"/>
    </source>
</evidence>
<dbReference type="EMBL" id="KI392532">
    <property type="protein sequence ID" value="ERN14526.1"/>
    <property type="molecule type" value="Genomic_DNA"/>
</dbReference>
<accession>U5CN15</accession>
<dbReference type="Proteomes" id="UP000017836">
    <property type="component" value="Unassembled WGS sequence"/>
</dbReference>
<dbReference type="Gramene" id="ERN14526">
    <property type="protein sequence ID" value="ERN14526"/>
    <property type="gene ID" value="AMTR_s00038p00066630"/>
</dbReference>
<organism evidence="1 2">
    <name type="scientific">Amborella trichopoda</name>
    <dbReference type="NCBI Taxonomy" id="13333"/>
    <lineage>
        <taxon>Eukaryota</taxon>
        <taxon>Viridiplantae</taxon>
        <taxon>Streptophyta</taxon>
        <taxon>Embryophyta</taxon>
        <taxon>Tracheophyta</taxon>
        <taxon>Spermatophyta</taxon>
        <taxon>Magnoliopsida</taxon>
        <taxon>Amborellales</taxon>
        <taxon>Amborellaceae</taxon>
        <taxon>Amborella</taxon>
    </lineage>
</organism>
<keyword evidence="2" id="KW-1185">Reference proteome</keyword>
<sequence>MQKYREISERYRREGKSCRGVERLQRNIEERRSCRAIPSKGEVQVVSSPSGGCSVGGRDRLVVTVKGVGGKDRLAVTVKRVGGKDRLVVIVKGVG</sequence>
<name>U5CN15_AMBTC</name>